<dbReference type="Pfam" id="PF00282">
    <property type="entry name" value="Pyridoxal_deC"/>
    <property type="match status" value="1"/>
</dbReference>
<evidence type="ECO:0000256" key="2">
    <source>
        <dbReference type="ARBA" id="ARBA00009533"/>
    </source>
</evidence>
<dbReference type="Gene3D" id="3.40.640.10">
    <property type="entry name" value="Type I PLP-dependent aspartate aminotransferase-like (Major domain)"/>
    <property type="match status" value="1"/>
</dbReference>
<name>A0A6F9D9C7_9ASCI</name>
<dbReference type="PANTHER" id="PTHR45677:SF1">
    <property type="entry name" value="ACIDIC AMINO ACID DECARBOXYLASE GADL1"/>
    <property type="match status" value="1"/>
</dbReference>
<sequence length="511" mass="57273">MILNCYFQGILRSQQIRQVIKCGRMASSKASHAEEDKFLKDVFDLSMRQTVQKSRDRCTPVLNFRTPQEIQGRIDLGLHPAGESNGEVLKLCEKVFENSVNTGHPRFFNQLFAGLDSYGFAGSIMLDALNTQGHTYEISPALTVIELEVVKHMLKFVGYEGGEGTFNPGGSYSNMLAMNVARIRNFPDSKVTGVSGLPLLVNFCSEQSHYSAQKNSALLGFGEANCKPVKCDERGKMIPEDLEKSILEAKEKGAAPFFVTATAGTTVLGAFDPFNEIADICERHNIWLHVDGAWGGSALLSEKHKHLCNGVERSDSFAWNPHKLMAAPVQTSVLLLKEKDLLRKSHSLNVPYLFQDDKPYDTSYDLGRSLVACGRKCDAFKLWVMWKSRGDSGFEKQIDKALDNAKYLTEAVKNHPHFRLVIPELEFTNVPFWYVPPSLRGETENEEFFTKLGKIVPIVKKRMQISGLVLVGYTSLPNIPTFFRMTIANEQVEKEDLDFLLAEIERNAADL</sequence>
<dbReference type="AlphaFoldDB" id="A0A6F9D9C7"/>
<dbReference type="InterPro" id="IPR015424">
    <property type="entry name" value="PyrdxlP-dep_Trfase"/>
</dbReference>
<organism evidence="8">
    <name type="scientific">Phallusia mammillata</name>
    <dbReference type="NCBI Taxonomy" id="59560"/>
    <lineage>
        <taxon>Eukaryota</taxon>
        <taxon>Metazoa</taxon>
        <taxon>Chordata</taxon>
        <taxon>Tunicata</taxon>
        <taxon>Ascidiacea</taxon>
        <taxon>Phlebobranchia</taxon>
        <taxon>Ascidiidae</taxon>
        <taxon>Phallusia</taxon>
    </lineage>
</organism>
<dbReference type="InterPro" id="IPR002129">
    <property type="entry name" value="PyrdxlP-dep_de-COase"/>
</dbReference>
<dbReference type="Gene3D" id="3.90.1150.170">
    <property type="match status" value="1"/>
</dbReference>
<dbReference type="CDD" id="cd06450">
    <property type="entry name" value="DOPA_deC_like"/>
    <property type="match status" value="1"/>
</dbReference>
<comment type="similarity">
    <text evidence="2 7">Belongs to the group II decarboxylase family.</text>
</comment>
<dbReference type="GO" id="GO:0016831">
    <property type="term" value="F:carboxy-lyase activity"/>
    <property type="evidence" value="ECO:0007669"/>
    <property type="project" value="UniProtKB-KW"/>
</dbReference>
<keyword evidence="3" id="KW-0210">Decarboxylase</keyword>
<keyword evidence="4 6" id="KW-0663">Pyridoxal phosphate</keyword>
<evidence type="ECO:0000256" key="4">
    <source>
        <dbReference type="ARBA" id="ARBA00022898"/>
    </source>
</evidence>
<dbReference type="InterPro" id="IPR015421">
    <property type="entry name" value="PyrdxlP-dep_Trfase_major"/>
</dbReference>
<evidence type="ECO:0000256" key="3">
    <source>
        <dbReference type="ARBA" id="ARBA00022793"/>
    </source>
</evidence>
<dbReference type="GO" id="GO:0005737">
    <property type="term" value="C:cytoplasm"/>
    <property type="evidence" value="ECO:0007669"/>
    <property type="project" value="TreeGrafter"/>
</dbReference>
<dbReference type="PANTHER" id="PTHR45677">
    <property type="entry name" value="GLUTAMATE DECARBOXYLASE-RELATED"/>
    <property type="match status" value="1"/>
</dbReference>
<gene>
    <name evidence="8" type="primary">Csad</name>
</gene>
<evidence type="ECO:0000256" key="1">
    <source>
        <dbReference type="ARBA" id="ARBA00001933"/>
    </source>
</evidence>
<evidence type="ECO:0000256" key="6">
    <source>
        <dbReference type="PIRSR" id="PIRSR602129-50"/>
    </source>
</evidence>
<reference evidence="8" key="1">
    <citation type="submission" date="2020-04" db="EMBL/GenBank/DDBJ databases">
        <authorList>
            <person name="Neveu A P."/>
        </authorList>
    </citation>
    <scope>NUCLEOTIDE SEQUENCE</scope>
    <source>
        <tissue evidence="8">Whole embryo</tissue>
    </source>
</reference>
<feature type="modified residue" description="N6-(pyridoxal phosphate)lysine" evidence="6">
    <location>
        <position position="323"/>
    </location>
</feature>
<protein>
    <submittedName>
        <fullName evidence="8">Cysteine sulfinic acid decarboxylase</fullName>
    </submittedName>
</protein>
<accession>A0A6F9D9C7</accession>
<evidence type="ECO:0000256" key="5">
    <source>
        <dbReference type="ARBA" id="ARBA00023239"/>
    </source>
</evidence>
<dbReference type="EMBL" id="LR784192">
    <property type="protein sequence ID" value="CAB3233955.1"/>
    <property type="molecule type" value="mRNA"/>
</dbReference>
<evidence type="ECO:0000313" key="8">
    <source>
        <dbReference type="EMBL" id="CAB3233955.1"/>
    </source>
</evidence>
<proteinExistence type="evidence at transcript level"/>
<dbReference type="SUPFAM" id="SSF53383">
    <property type="entry name" value="PLP-dependent transferases"/>
    <property type="match status" value="1"/>
</dbReference>
<dbReference type="GO" id="GO:0019752">
    <property type="term" value="P:carboxylic acid metabolic process"/>
    <property type="evidence" value="ECO:0007669"/>
    <property type="project" value="InterPro"/>
</dbReference>
<comment type="cofactor">
    <cofactor evidence="1 6 7">
        <name>pyridoxal 5'-phosphate</name>
        <dbReference type="ChEBI" id="CHEBI:597326"/>
    </cofactor>
</comment>
<dbReference type="GO" id="GO:0030170">
    <property type="term" value="F:pyridoxal phosphate binding"/>
    <property type="evidence" value="ECO:0007669"/>
    <property type="project" value="InterPro"/>
</dbReference>
<keyword evidence="5 7" id="KW-0456">Lyase</keyword>
<evidence type="ECO:0000256" key="7">
    <source>
        <dbReference type="RuleBase" id="RU000382"/>
    </source>
</evidence>